<dbReference type="RefSeq" id="WP_167170007.1">
    <property type="nucleotide sequence ID" value="NZ_BAAAOO010000006.1"/>
</dbReference>
<evidence type="ECO:0000313" key="2">
    <source>
        <dbReference type="EMBL" id="NIH58169.1"/>
    </source>
</evidence>
<evidence type="ECO:0000313" key="3">
    <source>
        <dbReference type="Proteomes" id="UP000749311"/>
    </source>
</evidence>
<evidence type="ECO:0000256" key="1">
    <source>
        <dbReference type="SAM" id="SignalP"/>
    </source>
</evidence>
<reference evidence="2 3" key="1">
    <citation type="submission" date="2020-02" db="EMBL/GenBank/DDBJ databases">
        <title>Sequencing the genomes of 1000 actinobacteria strains.</title>
        <authorList>
            <person name="Klenk H.-P."/>
        </authorList>
    </citation>
    <scope>NUCLEOTIDE SEQUENCE [LARGE SCALE GENOMIC DNA]</scope>
    <source>
        <strain evidence="2 3">DSM 19609</strain>
    </source>
</reference>
<accession>A0ABX0SJS0</accession>
<gene>
    <name evidence="2" type="ORF">FB473_002861</name>
</gene>
<dbReference type="Proteomes" id="UP000749311">
    <property type="component" value="Unassembled WGS sequence"/>
</dbReference>
<name>A0ABX0SJS0_9ACTN</name>
<protein>
    <submittedName>
        <fullName evidence="2">Uncharacterized protein</fullName>
    </submittedName>
</protein>
<comment type="caution">
    <text evidence="2">The sequence shown here is derived from an EMBL/GenBank/DDBJ whole genome shotgun (WGS) entry which is preliminary data.</text>
</comment>
<proteinExistence type="predicted"/>
<dbReference type="EMBL" id="JAAMOZ010000002">
    <property type="protein sequence ID" value="NIH58169.1"/>
    <property type="molecule type" value="Genomic_DNA"/>
</dbReference>
<keyword evidence="3" id="KW-1185">Reference proteome</keyword>
<feature type="signal peptide" evidence="1">
    <location>
        <begin position="1"/>
        <end position="26"/>
    </location>
</feature>
<organism evidence="2 3">
    <name type="scientific">Brooklawnia cerclae</name>
    <dbReference type="NCBI Taxonomy" id="349934"/>
    <lineage>
        <taxon>Bacteria</taxon>
        <taxon>Bacillati</taxon>
        <taxon>Actinomycetota</taxon>
        <taxon>Actinomycetes</taxon>
        <taxon>Propionibacteriales</taxon>
        <taxon>Propionibacteriaceae</taxon>
        <taxon>Brooklawnia</taxon>
    </lineage>
</organism>
<sequence>MGKNGKKKFVAVAAGLTIAAAVGASAATLGGLRTSDLGANSNSVQAQVENGIAVSWTTGYEATTNGGEGAYAVTGVHIEPIDADETIGSEAEVQLTLKDDAGTSLGEYQSDDGGTTWSVAPDEQVLAQQVYGVSLVINGGSYTDVVIDRP</sequence>
<keyword evidence="1" id="KW-0732">Signal</keyword>
<feature type="chain" id="PRO_5046246232" evidence="1">
    <location>
        <begin position="27"/>
        <end position="150"/>
    </location>
</feature>